<evidence type="ECO:0000313" key="2">
    <source>
        <dbReference type="Proteomes" id="UP000184147"/>
    </source>
</evidence>
<gene>
    <name evidence="1" type="ORF">SAMN05444377_11948</name>
</gene>
<dbReference type="OrthoDB" id="1357546at2"/>
<dbReference type="AlphaFoldDB" id="A0A1M5EIE1"/>
<name>A0A1M5EIE1_9FLAO</name>
<sequence length="155" mass="18123">MALDWLNLIHELPQILGQLSGLIKGNRVLKDQLIRELRLNLKAFETAQKSKVINYDKLLELLHNEQIQAARKQRFTFATVKSGEVKAQHVFNPRNQKYIGRDCAWLFKNIDEKIEDLRMQKQYHGSLNALAERNIALQFSNLFYKLKLTADFIVD</sequence>
<dbReference type="STRING" id="1124188.SAMN05444377_11948"/>
<dbReference type="RefSeq" id="WP_073365214.1">
    <property type="nucleotide sequence ID" value="NZ_FQVQ01000019.1"/>
</dbReference>
<protein>
    <submittedName>
        <fullName evidence="1">Uncharacterized protein</fullName>
    </submittedName>
</protein>
<keyword evidence="2" id="KW-1185">Reference proteome</keyword>
<dbReference type="Proteomes" id="UP000184147">
    <property type="component" value="Unassembled WGS sequence"/>
</dbReference>
<reference evidence="1 2" key="1">
    <citation type="submission" date="2016-11" db="EMBL/GenBank/DDBJ databases">
        <authorList>
            <person name="Jaros S."/>
            <person name="Januszkiewicz K."/>
            <person name="Wedrychowicz H."/>
        </authorList>
    </citation>
    <scope>NUCLEOTIDE SEQUENCE [LARGE SCALE GENOMIC DNA]</scope>
    <source>
        <strain evidence="1 2">DSM 25660</strain>
    </source>
</reference>
<organism evidence="1 2">
    <name type="scientific">Flavobacterium fontis</name>
    <dbReference type="NCBI Taxonomy" id="1124188"/>
    <lineage>
        <taxon>Bacteria</taxon>
        <taxon>Pseudomonadati</taxon>
        <taxon>Bacteroidota</taxon>
        <taxon>Flavobacteriia</taxon>
        <taxon>Flavobacteriales</taxon>
        <taxon>Flavobacteriaceae</taxon>
        <taxon>Flavobacterium</taxon>
    </lineage>
</organism>
<accession>A0A1M5EIE1</accession>
<proteinExistence type="predicted"/>
<evidence type="ECO:0000313" key="1">
    <source>
        <dbReference type="EMBL" id="SHF78821.1"/>
    </source>
</evidence>
<dbReference type="EMBL" id="FQVQ01000019">
    <property type="protein sequence ID" value="SHF78821.1"/>
    <property type="molecule type" value="Genomic_DNA"/>
</dbReference>